<dbReference type="HAMAP" id="MF_00946">
    <property type="entry name" value="HdeA"/>
    <property type="match status" value="1"/>
</dbReference>
<feature type="disulfide bond" evidence="5">
    <location>
        <begin position="32"/>
        <end position="80"/>
    </location>
</feature>
<dbReference type="InterPro" id="IPR024972">
    <property type="entry name" value="HdeA"/>
</dbReference>
<evidence type="ECO:0000256" key="1">
    <source>
        <dbReference type="ARBA" id="ARBA00022729"/>
    </source>
</evidence>
<dbReference type="GO" id="GO:0030288">
    <property type="term" value="C:outer membrane-bounded periplasmic space"/>
    <property type="evidence" value="ECO:0007669"/>
    <property type="project" value="InterPro"/>
</dbReference>
<dbReference type="GO" id="GO:1990451">
    <property type="term" value="P:cellular stress response to acidic pH"/>
    <property type="evidence" value="ECO:0007669"/>
    <property type="project" value="UniProtKB-UniRule"/>
</dbReference>
<accession>A0A3G8MA77</accession>
<dbReference type="Gene3D" id="1.10.890.10">
    <property type="entry name" value="HNS-dependent expression A"/>
    <property type="match status" value="1"/>
</dbReference>
<comment type="similarity">
    <text evidence="5">Belongs to the HdeA family.</text>
</comment>
<dbReference type="SUPFAM" id="SSF47752">
    <property type="entry name" value="Protein HNS-dependent expression A, HdeA"/>
    <property type="match status" value="1"/>
</dbReference>
<proteinExistence type="inferred from homology"/>
<protein>
    <recommendedName>
        <fullName evidence="5">Probable acid stress chaperone HdeA</fullName>
    </recommendedName>
</protein>
<name>A0A3G8MA77_9HYPH</name>
<evidence type="ECO:0000313" key="7">
    <source>
        <dbReference type="Proteomes" id="UP000273982"/>
    </source>
</evidence>
<dbReference type="AlphaFoldDB" id="A0A3G8MA77"/>
<sequence precursor="true">MKPVYFIAAAALSFFATNALAETKKPTSKWTCEDFLAVDDQFQPKVIYWSSAQSKKGKPLATDVDIEGTEKVIPIIIDDCKKAPQESFWSKLKGAWKKVETDAKSLGKKL</sequence>
<keyword evidence="4 5" id="KW-0143">Chaperone</keyword>
<evidence type="ECO:0000313" key="6">
    <source>
        <dbReference type="EMBL" id="AZG78062.1"/>
    </source>
</evidence>
<feature type="signal peptide" evidence="5">
    <location>
        <begin position="1"/>
        <end position="21"/>
    </location>
</feature>
<evidence type="ECO:0000256" key="3">
    <source>
        <dbReference type="ARBA" id="ARBA00023157"/>
    </source>
</evidence>
<dbReference type="InterPro" id="IPR010486">
    <property type="entry name" value="HNS-dep_expression_A/B"/>
</dbReference>
<keyword evidence="2 5" id="KW-0574">Periplasm</keyword>
<comment type="function">
    <text evidence="5">Required for optimal acid stress protection. Exhibits a chaperone-like activity only at low pH by suppressing non-specifically the aggregation of denaturated periplasmic proteins.</text>
</comment>
<comment type="subcellular location">
    <subcellularLocation>
        <location evidence="5">Periplasm</location>
    </subcellularLocation>
</comment>
<evidence type="ECO:0000256" key="4">
    <source>
        <dbReference type="ARBA" id="ARBA00023186"/>
    </source>
</evidence>
<keyword evidence="3 5" id="KW-1015">Disulfide bond</keyword>
<dbReference type="KEGG" id="mros:EHO51_15690"/>
<feature type="chain" id="PRO_5018344625" description="Probable acid stress chaperone HdeA" evidence="5">
    <location>
        <begin position="22"/>
        <end position="110"/>
    </location>
</feature>
<gene>
    <name evidence="5" type="primary">hdeA</name>
    <name evidence="6" type="ORF">EHO51_15690</name>
</gene>
<evidence type="ECO:0000256" key="2">
    <source>
        <dbReference type="ARBA" id="ARBA00022764"/>
    </source>
</evidence>
<dbReference type="RefSeq" id="WP_018406662.1">
    <property type="nucleotide sequence ID" value="NZ_CP034086.1"/>
</dbReference>
<dbReference type="InterPro" id="IPR038303">
    <property type="entry name" value="HdeA/HdeB_sf"/>
</dbReference>
<dbReference type="Pfam" id="PF06411">
    <property type="entry name" value="HdeA"/>
    <property type="match status" value="1"/>
</dbReference>
<evidence type="ECO:0000256" key="5">
    <source>
        <dbReference type="HAMAP-Rule" id="MF_00946"/>
    </source>
</evidence>
<dbReference type="NCBIfam" id="NF007576">
    <property type="entry name" value="PRK10208.1"/>
    <property type="match status" value="1"/>
</dbReference>
<dbReference type="EMBL" id="CP034086">
    <property type="protein sequence ID" value="AZG78062.1"/>
    <property type="molecule type" value="Genomic_DNA"/>
</dbReference>
<organism evidence="6 7">
    <name type="scientific">Methylocystis rosea</name>
    <dbReference type="NCBI Taxonomy" id="173366"/>
    <lineage>
        <taxon>Bacteria</taxon>
        <taxon>Pseudomonadati</taxon>
        <taxon>Pseudomonadota</taxon>
        <taxon>Alphaproteobacteria</taxon>
        <taxon>Hyphomicrobiales</taxon>
        <taxon>Methylocystaceae</taxon>
        <taxon>Methylocystis</taxon>
    </lineage>
</organism>
<keyword evidence="1 5" id="KW-0732">Signal</keyword>
<dbReference type="Proteomes" id="UP000273982">
    <property type="component" value="Chromosome"/>
</dbReference>
<reference evidence="6 7" key="1">
    <citation type="submission" date="2018-11" db="EMBL/GenBank/DDBJ databases">
        <title>Genome squencing of methanotrophic bacteria isolated from alkaline groundwater in Korea.</title>
        <authorList>
            <person name="Nguyen L.N."/>
        </authorList>
    </citation>
    <scope>NUCLEOTIDE SEQUENCE [LARGE SCALE GENOMIC DNA]</scope>
    <source>
        <strain evidence="6 7">GW6</strain>
    </source>
</reference>
<dbReference type="InterPro" id="IPR036831">
    <property type="entry name" value="HdeA_sf"/>
</dbReference>